<protein>
    <submittedName>
        <fullName evidence="2">Uncharacterized protein</fullName>
    </submittedName>
</protein>
<name>A0A2P2Q2H4_RHIMU</name>
<dbReference type="AlphaFoldDB" id="A0A2P2Q2H4"/>
<proteinExistence type="predicted"/>
<organism evidence="2">
    <name type="scientific">Rhizophora mucronata</name>
    <name type="common">Asiatic mangrove</name>
    <dbReference type="NCBI Taxonomy" id="61149"/>
    <lineage>
        <taxon>Eukaryota</taxon>
        <taxon>Viridiplantae</taxon>
        <taxon>Streptophyta</taxon>
        <taxon>Embryophyta</taxon>
        <taxon>Tracheophyta</taxon>
        <taxon>Spermatophyta</taxon>
        <taxon>Magnoliopsida</taxon>
        <taxon>eudicotyledons</taxon>
        <taxon>Gunneridae</taxon>
        <taxon>Pentapetalae</taxon>
        <taxon>rosids</taxon>
        <taxon>fabids</taxon>
        <taxon>Malpighiales</taxon>
        <taxon>Rhizophoraceae</taxon>
        <taxon>Rhizophora</taxon>
    </lineage>
</organism>
<sequence>MSTKFVSFWSFLFLGNMRFCDLFMIWVLCF</sequence>
<keyword evidence="1" id="KW-0472">Membrane</keyword>
<evidence type="ECO:0000313" key="2">
    <source>
        <dbReference type="EMBL" id="MBX61181.1"/>
    </source>
</evidence>
<accession>A0A2P2Q2H4</accession>
<dbReference type="EMBL" id="GGEC01080697">
    <property type="protein sequence ID" value="MBX61181.1"/>
    <property type="molecule type" value="Transcribed_RNA"/>
</dbReference>
<reference evidence="2" key="1">
    <citation type="submission" date="2018-02" db="EMBL/GenBank/DDBJ databases">
        <title>Rhizophora mucronata_Transcriptome.</title>
        <authorList>
            <person name="Meera S.P."/>
            <person name="Sreeshan A."/>
            <person name="Augustine A."/>
        </authorList>
    </citation>
    <scope>NUCLEOTIDE SEQUENCE</scope>
    <source>
        <tissue evidence="2">Leaf</tissue>
    </source>
</reference>
<keyword evidence="1" id="KW-1133">Transmembrane helix</keyword>
<feature type="transmembrane region" description="Helical" evidence="1">
    <location>
        <begin position="6"/>
        <end position="29"/>
    </location>
</feature>
<keyword evidence="1" id="KW-0812">Transmembrane</keyword>
<evidence type="ECO:0000256" key="1">
    <source>
        <dbReference type="SAM" id="Phobius"/>
    </source>
</evidence>